<dbReference type="Gene3D" id="1.20.1250.20">
    <property type="entry name" value="MFS general substrate transporter like domains"/>
    <property type="match status" value="1"/>
</dbReference>
<dbReference type="PANTHER" id="PTHR23517:SF15">
    <property type="entry name" value="PROTON-DEPENDENT OLIGOPEPTIDE FAMILY TRANSPORT PROTEIN"/>
    <property type="match status" value="1"/>
</dbReference>
<reference evidence="11" key="1">
    <citation type="submission" date="2022-01" db="EMBL/GenBank/DDBJ databases">
        <title>Corynebacterium sp. nov isolated from isolated from the feces of the greater white-fronted geese (Anser albifrons) at Poyang Lake, PR China.</title>
        <authorList>
            <person name="Liu Q."/>
        </authorList>
    </citation>
    <scope>NUCLEOTIDE SEQUENCE</scope>
    <source>
        <strain evidence="11">JCM 32435</strain>
    </source>
</reference>
<dbReference type="NCBIfam" id="TIGR00924">
    <property type="entry name" value="yjdL_sub1_fam"/>
    <property type="match status" value="1"/>
</dbReference>
<feature type="transmembrane region" description="Helical" evidence="9">
    <location>
        <begin position="337"/>
        <end position="357"/>
    </location>
</feature>
<gene>
    <name evidence="11" type="ORF">L1O03_10445</name>
</gene>
<keyword evidence="7 9" id="KW-0472">Membrane</keyword>
<feature type="domain" description="Major facilitator superfamily (MFS) profile" evidence="10">
    <location>
        <begin position="28"/>
        <end position="488"/>
    </location>
</feature>
<dbReference type="RefSeq" id="WP_236119789.1">
    <property type="nucleotide sequence ID" value="NZ_JAKGSI010000006.1"/>
</dbReference>
<keyword evidence="12" id="KW-1185">Reference proteome</keyword>
<dbReference type="InterPro" id="IPR000109">
    <property type="entry name" value="POT_fam"/>
</dbReference>
<name>A0A9X1QTK5_9CORY</name>
<dbReference type="InterPro" id="IPR018456">
    <property type="entry name" value="PTR2_symporter_CS"/>
</dbReference>
<dbReference type="AlphaFoldDB" id="A0A9X1QTK5"/>
<protein>
    <submittedName>
        <fullName evidence="11">Oligopeptide:H+ symporter</fullName>
    </submittedName>
</protein>
<feature type="transmembrane region" description="Helical" evidence="9">
    <location>
        <begin position="433"/>
        <end position="453"/>
    </location>
</feature>
<evidence type="ECO:0000256" key="8">
    <source>
        <dbReference type="RuleBase" id="RU003755"/>
    </source>
</evidence>
<feature type="transmembrane region" description="Helical" evidence="9">
    <location>
        <begin position="67"/>
        <end position="87"/>
    </location>
</feature>
<feature type="transmembrane region" description="Helical" evidence="9">
    <location>
        <begin position="157"/>
        <end position="176"/>
    </location>
</feature>
<evidence type="ECO:0000259" key="10">
    <source>
        <dbReference type="PROSITE" id="PS50850"/>
    </source>
</evidence>
<evidence type="ECO:0000313" key="11">
    <source>
        <dbReference type="EMBL" id="MCF4007583.1"/>
    </source>
</evidence>
<keyword evidence="3 8" id="KW-0813">Transport</keyword>
<accession>A0A9X1QTK5</accession>
<organism evidence="11 12">
    <name type="scientific">Corynebacterium uropygiale</name>
    <dbReference type="NCBI Taxonomy" id="1775911"/>
    <lineage>
        <taxon>Bacteria</taxon>
        <taxon>Bacillati</taxon>
        <taxon>Actinomycetota</taxon>
        <taxon>Actinomycetes</taxon>
        <taxon>Mycobacteriales</taxon>
        <taxon>Corynebacteriaceae</taxon>
        <taxon>Corynebacterium</taxon>
    </lineage>
</organism>
<keyword evidence="6 9" id="KW-1133">Transmembrane helix</keyword>
<dbReference type="GO" id="GO:1904680">
    <property type="term" value="F:peptide transmembrane transporter activity"/>
    <property type="evidence" value="ECO:0007669"/>
    <property type="project" value="InterPro"/>
</dbReference>
<evidence type="ECO:0000256" key="7">
    <source>
        <dbReference type="ARBA" id="ARBA00023136"/>
    </source>
</evidence>
<dbReference type="Pfam" id="PF00854">
    <property type="entry name" value="PTR2"/>
    <property type="match status" value="1"/>
</dbReference>
<feature type="transmembrane region" description="Helical" evidence="9">
    <location>
        <begin position="259"/>
        <end position="277"/>
    </location>
</feature>
<evidence type="ECO:0000256" key="9">
    <source>
        <dbReference type="SAM" id="Phobius"/>
    </source>
</evidence>
<feature type="transmembrane region" description="Helical" evidence="9">
    <location>
        <begin position="122"/>
        <end position="145"/>
    </location>
</feature>
<dbReference type="PANTHER" id="PTHR23517">
    <property type="entry name" value="RESISTANCE PROTEIN MDTM, PUTATIVE-RELATED-RELATED"/>
    <property type="match status" value="1"/>
</dbReference>
<evidence type="ECO:0000256" key="5">
    <source>
        <dbReference type="ARBA" id="ARBA00022692"/>
    </source>
</evidence>
<dbReference type="GO" id="GO:0005886">
    <property type="term" value="C:plasma membrane"/>
    <property type="evidence" value="ECO:0007669"/>
    <property type="project" value="UniProtKB-SubCell"/>
</dbReference>
<comment type="subcellular location">
    <subcellularLocation>
        <location evidence="1">Cell membrane</location>
        <topology evidence="1">Multi-pass membrane protein</topology>
    </subcellularLocation>
    <subcellularLocation>
        <location evidence="8">Membrane</location>
        <topology evidence="8">Multi-pass membrane protein</topology>
    </subcellularLocation>
</comment>
<evidence type="ECO:0000256" key="6">
    <source>
        <dbReference type="ARBA" id="ARBA00022989"/>
    </source>
</evidence>
<feature type="transmembrane region" description="Helical" evidence="9">
    <location>
        <begin position="228"/>
        <end position="253"/>
    </location>
</feature>
<evidence type="ECO:0000313" key="12">
    <source>
        <dbReference type="Proteomes" id="UP001139336"/>
    </source>
</evidence>
<proteinExistence type="inferred from homology"/>
<feature type="transmembrane region" description="Helical" evidence="9">
    <location>
        <begin position="395"/>
        <end position="412"/>
    </location>
</feature>
<feature type="transmembrane region" description="Helical" evidence="9">
    <location>
        <begin position="369"/>
        <end position="389"/>
    </location>
</feature>
<keyword evidence="4" id="KW-1003">Cell membrane</keyword>
<feature type="transmembrane region" description="Helical" evidence="9">
    <location>
        <begin position="465"/>
        <end position="483"/>
    </location>
</feature>
<comment type="similarity">
    <text evidence="2 8">Belongs to the major facilitator superfamily. Proton-dependent oligopeptide transporter (POT/PTR) (TC 2.A.17) family.</text>
</comment>
<feature type="transmembrane region" description="Helical" evidence="9">
    <location>
        <begin position="289"/>
        <end position="317"/>
    </location>
</feature>
<evidence type="ECO:0000256" key="1">
    <source>
        <dbReference type="ARBA" id="ARBA00004651"/>
    </source>
</evidence>
<dbReference type="GO" id="GO:0006857">
    <property type="term" value="P:oligopeptide transport"/>
    <property type="evidence" value="ECO:0007669"/>
    <property type="project" value="InterPro"/>
</dbReference>
<dbReference type="InterPro" id="IPR020846">
    <property type="entry name" value="MFS_dom"/>
</dbReference>
<sequence>MCSMAQVHSDAPSTRERTFLGHPWGLANLFGIEMWERFSFYGMQALLAYYIYHPIAQGGLGLDKATATSIVGAYGGTVYLSALLASFVGDRLIGSERTLFYAAISVMIGHISLAVVPGTTGLAIGLVCIALGSGGIKTSAQVVLGQLYTREDTRRDAGFSIFYLGINIGALIGPLLTNALWGWGGFHWGFGLAAFGMALGLIQYILMRKSTIGAAGHEVPNPLPHSSYLKGAIIAVVVVVLAVVLLTTGIIPLSQLSNVVTAIALISAVTMWCQMYFSHLTTAEERSRLVGFIPMFVSCVLFFGIFKQQFTVLAIYSDVRLDRMIGSFEMKPGVINAINPIFIIIFSAVFAAMWTKLGDRQWSAPVKFGVANLIIGVSLFFFLPFSGAAANSVPMYPIVWILFLFTMGELLLSPVGNSLATKLAPHAFPSKMFALWLMAPATGASLAGTVAKLYNPDNASAENTFFLVLGCASIVLGIIVLLLKRWVLTRFQGIR</sequence>
<dbReference type="CDD" id="cd17346">
    <property type="entry name" value="MFS_DtpA_like"/>
    <property type="match status" value="1"/>
</dbReference>
<evidence type="ECO:0000256" key="3">
    <source>
        <dbReference type="ARBA" id="ARBA00022448"/>
    </source>
</evidence>
<feature type="transmembrane region" description="Helical" evidence="9">
    <location>
        <begin position="99"/>
        <end position="116"/>
    </location>
</feature>
<dbReference type="PROSITE" id="PS01023">
    <property type="entry name" value="PTR2_2"/>
    <property type="match status" value="1"/>
</dbReference>
<dbReference type="Proteomes" id="UP001139336">
    <property type="component" value="Unassembled WGS sequence"/>
</dbReference>
<dbReference type="InterPro" id="IPR050171">
    <property type="entry name" value="MFS_Transporters"/>
</dbReference>
<evidence type="ECO:0000256" key="4">
    <source>
        <dbReference type="ARBA" id="ARBA00022475"/>
    </source>
</evidence>
<dbReference type="InterPro" id="IPR005279">
    <property type="entry name" value="Dipep/tripep_permease"/>
</dbReference>
<evidence type="ECO:0000256" key="2">
    <source>
        <dbReference type="ARBA" id="ARBA00005982"/>
    </source>
</evidence>
<dbReference type="InterPro" id="IPR036259">
    <property type="entry name" value="MFS_trans_sf"/>
</dbReference>
<comment type="caution">
    <text evidence="11">The sequence shown here is derived from an EMBL/GenBank/DDBJ whole genome shotgun (WGS) entry which is preliminary data.</text>
</comment>
<keyword evidence="5 8" id="KW-0812">Transmembrane</keyword>
<feature type="transmembrane region" description="Helical" evidence="9">
    <location>
        <begin position="38"/>
        <end position="55"/>
    </location>
</feature>
<dbReference type="PROSITE" id="PS50850">
    <property type="entry name" value="MFS"/>
    <property type="match status" value="1"/>
</dbReference>
<dbReference type="SUPFAM" id="SSF103473">
    <property type="entry name" value="MFS general substrate transporter"/>
    <property type="match status" value="1"/>
</dbReference>
<dbReference type="EMBL" id="JAKGSI010000006">
    <property type="protein sequence ID" value="MCF4007583.1"/>
    <property type="molecule type" value="Genomic_DNA"/>
</dbReference>
<feature type="transmembrane region" description="Helical" evidence="9">
    <location>
        <begin position="188"/>
        <end position="207"/>
    </location>
</feature>